<dbReference type="EMBL" id="BPLR01020828">
    <property type="protein sequence ID" value="GIX83052.1"/>
    <property type="molecule type" value="Genomic_DNA"/>
</dbReference>
<feature type="compositionally biased region" description="Basic and acidic residues" evidence="1">
    <location>
        <begin position="52"/>
        <end position="67"/>
    </location>
</feature>
<evidence type="ECO:0000313" key="3">
    <source>
        <dbReference type="Proteomes" id="UP001054945"/>
    </source>
</evidence>
<keyword evidence="3" id="KW-1185">Reference proteome</keyword>
<dbReference type="Proteomes" id="UP001054945">
    <property type="component" value="Unassembled WGS sequence"/>
</dbReference>
<accession>A0AAV4NIB0</accession>
<organism evidence="2 3">
    <name type="scientific">Caerostris extrusa</name>
    <name type="common">Bark spider</name>
    <name type="synonym">Caerostris bankana</name>
    <dbReference type="NCBI Taxonomy" id="172846"/>
    <lineage>
        <taxon>Eukaryota</taxon>
        <taxon>Metazoa</taxon>
        <taxon>Ecdysozoa</taxon>
        <taxon>Arthropoda</taxon>
        <taxon>Chelicerata</taxon>
        <taxon>Arachnida</taxon>
        <taxon>Araneae</taxon>
        <taxon>Araneomorphae</taxon>
        <taxon>Entelegynae</taxon>
        <taxon>Araneoidea</taxon>
        <taxon>Araneidae</taxon>
        <taxon>Caerostris</taxon>
    </lineage>
</organism>
<name>A0AAV4NIB0_CAEEX</name>
<sequence length="153" mass="18005">MEVTLQPKCFSIACRMGQTLEKIATEAFSGAEPRSNYHTYPFVSKNRNRNTRQNESRAERIEEEKKSNHLVQTSRKTLKKLKTQNFSSQYKMKNKNLQRWQAKKLHTAYTIQPLYATERHLLCSNVRYDGSKGTCTYRTVKTREEGNHSERVR</sequence>
<evidence type="ECO:0000256" key="1">
    <source>
        <dbReference type="SAM" id="MobiDB-lite"/>
    </source>
</evidence>
<gene>
    <name evidence="2" type="ORF">CEXT_640131</name>
</gene>
<proteinExistence type="predicted"/>
<evidence type="ECO:0000313" key="2">
    <source>
        <dbReference type="EMBL" id="GIX83052.1"/>
    </source>
</evidence>
<comment type="caution">
    <text evidence="2">The sequence shown here is derived from an EMBL/GenBank/DDBJ whole genome shotgun (WGS) entry which is preliminary data.</text>
</comment>
<feature type="region of interest" description="Disordered" evidence="1">
    <location>
        <begin position="39"/>
        <end position="72"/>
    </location>
</feature>
<protein>
    <submittedName>
        <fullName evidence="2">Uncharacterized protein</fullName>
    </submittedName>
</protein>
<dbReference type="AlphaFoldDB" id="A0AAV4NIB0"/>
<reference evidence="2 3" key="1">
    <citation type="submission" date="2021-06" db="EMBL/GenBank/DDBJ databases">
        <title>Caerostris extrusa draft genome.</title>
        <authorList>
            <person name="Kono N."/>
            <person name="Arakawa K."/>
        </authorList>
    </citation>
    <scope>NUCLEOTIDE SEQUENCE [LARGE SCALE GENOMIC DNA]</scope>
</reference>